<dbReference type="GeneID" id="37077513"/>
<accession>A0A318ZJM1</accession>
<dbReference type="OrthoDB" id="3872446at2759"/>
<evidence type="ECO:0000313" key="2">
    <source>
        <dbReference type="EMBL" id="PYH47729.1"/>
    </source>
</evidence>
<evidence type="ECO:0000313" key="3">
    <source>
        <dbReference type="Proteomes" id="UP000248349"/>
    </source>
</evidence>
<dbReference type="STRING" id="1450539.A0A318ZJM1"/>
<feature type="compositionally biased region" description="Gly residues" evidence="1">
    <location>
        <begin position="76"/>
        <end position="85"/>
    </location>
</feature>
<feature type="compositionally biased region" description="Pro residues" evidence="1">
    <location>
        <begin position="29"/>
        <end position="40"/>
    </location>
</feature>
<feature type="compositionally biased region" description="Acidic residues" evidence="1">
    <location>
        <begin position="1"/>
        <end position="20"/>
    </location>
</feature>
<dbReference type="EMBL" id="KZ821223">
    <property type="protein sequence ID" value="PYH47729.1"/>
    <property type="molecule type" value="Genomic_DNA"/>
</dbReference>
<reference evidence="2 3" key="1">
    <citation type="submission" date="2016-12" db="EMBL/GenBank/DDBJ databases">
        <title>The genomes of Aspergillus section Nigri reveals drivers in fungal speciation.</title>
        <authorList>
            <consortium name="DOE Joint Genome Institute"/>
            <person name="Vesth T.C."/>
            <person name="Nybo J."/>
            <person name="Theobald S."/>
            <person name="Brandl J."/>
            <person name="Frisvad J.C."/>
            <person name="Nielsen K.F."/>
            <person name="Lyhne E.K."/>
            <person name="Kogle M.E."/>
            <person name="Kuo A."/>
            <person name="Riley R."/>
            <person name="Clum A."/>
            <person name="Nolan M."/>
            <person name="Lipzen A."/>
            <person name="Salamov A."/>
            <person name="Henrissat B."/>
            <person name="Wiebenga A."/>
            <person name="De Vries R.P."/>
            <person name="Grigoriev I.V."/>
            <person name="Mortensen U.H."/>
            <person name="Andersen M.R."/>
            <person name="Baker S.E."/>
        </authorList>
    </citation>
    <scope>NUCLEOTIDE SEQUENCE [LARGE SCALE GENOMIC DNA]</scope>
    <source>
        <strain evidence="2 3">JOP 1030-1</strain>
    </source>
</reference>
<proteinExistence type="predicted"/>
<protein>
    <submittedName>
        <fullName evidence="2">Uncharacterized protein</fullName>
    </submittedName>
</protein>
<gene>
    <name evidence="2" type="ORF">BP01DRAFT_363542</name>
</gene>
<dbReference type="RefSeq" id="XP_025433711.1">
    <property type="nucleotide sequence ID" value="XM_025576284.1"/>
</dbReference>
<name>A0A318ZJM1_9EURO</name>
<feature type="region of interest" description="Disordered" evidence="1">
    <location>
        <begin position="1"/>
        <end position="109"/>
    </location>
</feature>
<organism evidence="2 3">
    <name type="scientific">Aspergillus saccharolyticus JOP 1030-1</name>
    <dbReference type="NCBI Taxonomy" id="1450539"/>
    <lineage>
        <taxon>Eukaryota</taxon>
        <taxon>Fungi</taxon>
        <taxon>Dikarya</taxon>
        <taxon>Ascomycota</taxon>
        <taxon>Pezizomycotina</taxon>
        <taxon>Eurotiomycetes</taxon>
        <taxon>Eurotiomycetidae</taxon>
        <taxon>Eurotiales</taxon>
        <taxon>Aspergillaceae</taxon>
        <taxon>Aspergillus</taxon>
        <taxon>Aspergillus subgen. Circumdati</taxon>
    </lineage>
</organism>
<sequence length="167" mass="17683">MAEPDDVEEDLFADLYDADDTTVQTKPIVEPPQMPEPITPAPHASATELRTQYADHGHGDIDAGGSYQYSHQSGNHAGGENGGAGFAHPAAASVGESEPQGTGIKEDGGHGHAEALFPFISFLILSPIVKRVCIMAWLFPFVSAHYISSSAQGILENYAALPQQPQS</sequence>
<dbReference type="AlphaFoldDB" id="A0A318ZJM1"/>
<keyword evidence="3" id="KW-1185">Reference proteome</keyword>
<evidence type="ECO:0000256" key="1">
    <source>
        <dbReference type="SAM" id="MobiDB-lite"/>
    </source>
</evidence>
<dbReference type="Proteomes" id="UP000248349">
    <property type="component" value="Unassembled WGS sequence"/>
</dbReference>